<dbReference type="Pfam" id="PF14429">
    <property type="entry name" value="DOCK-C2"/>
    <property type="match status" value="1"/>
</dbReference>
<feature type="region of interest" description="Disordered" evidence="4">
    <location>
        <begin position="684"/>
        <end position="707"/>
    </location>
</feature>
<dbReference type="PANTHER" id="PTHR23317:SF76">
    <property type="entry name" value="LD20667P"/>
    <property type="match status" value="1"/>
</dbReference>
<dbReference type="InterPro" id="IPR046770">
    <property type="entry name" value="DOCKER_Lobe_B"/>
</dbReference>
<feature type="transmembrane region" description="Helical" evidence="5">
    <location>
        <begin position="420"/>
        <end position="440"/>
    </location>
</feature>
<dbReference type="InterPro" id="IPR037808">
    <property type="entry name" value="C2_Dock-C"/>
</dbReference>
<dbReference type="GO" id="GO:0007264">
    <property type="term" value="P:small GTPase-mediated signal transduction"/>
    <property type="evidence" value="ECO:0007669"/>
    <property type="project" value="InterPro"/>
</dbReference>
<evidence type="ECO:0000313" key="9">
    <source>
        <dbReference type="Proteomes" id="UP001201812"/>
    </source>
</evidence>
<feature type="transmembrane region" description="Helical" evidence="5">
    <location>
        <begin position="359"/>
        <end position="381"/>
    </location>
</feature>
<dbReference type="InterPro" id="IPR043162">
    <property type="entry name" value="DOCK_C_lobe_C"/>
</dbReference>
<dbReference type="PROSITE" id="PS51651">
    <property type="entry name" value="DOCKER"/>
    <property type="match status" value="1"/>
</dbReference>
<dbReference type="InterPro" id="IPR035892">
    <property type="entry name" value="C2_domain_sf"/>
</dbReference>
<accession>A0AAD4NEI6</accession>
<evidence type="ECO:0000256" key="5">
    <source>
        <dbReference type="SAM" id="Phobius"/>
    </source>
</evidence>
<dbReference type="Pfam" id="PF06920">
    <property type="entry name" value="DHR-2_Lobe_A"/>
    <property type="match status" value="1"/>
</dbReference>
<evidence type="ECO:0000256" key="1">
    <source>
        <dbReference type="ARBA" id="ARBA00022553"/>
    </source>
</evidence>
<evidence type="ECO:0000313" key="8">
    <source>
        <dbReference type="EMBL" id="KAI1728006.1"/>
    </source>
</evidence>
<dbReference type="InterPro" id="IPR046769">
    <property type="entry name" value="DOCKER_Lobe_A"/>
</dbReference>
<keyword evidence="2" id="KW-0344">Guanine-nucleotide releasing factor</keyword>
<feature type="transmembrane region" description="Helical" evidence="5">
    <location>
        <begin position="387"/>
        <end position="408"/>
    </location>
</feature>
<dbReference type="SUPFAM" id="SSF48371">
    <property type="entry name" value="ARM repeat"/>
    <property type="match status" value="1"/>
</dbReference>
<dbReference type="InterPro" id="IPR043161">
    <property type="entry name" value="DOCK_C_lobe_A"/>
</dbReference>
<keyword evidence="1" id="KW-0597">Phosphoprotein</keyword>
<gene>
    <name evidence="8" type="ORF">DdX_00155</name>
</gene>
<sequence length="2590" mass="293880">MNITHRLSKYQEKANSAGWLGGFRLPAKLNSSGARREFIRAKRSAAITHRQNYELLGKNNGMGPLGAVAKLLNAVLLSSKNRTKTIEWQQTIDRLDEIIHKPKMLKQMVSEKRKQGALDATSKLTNLVRQGLKLGFTLAGENTTDFDEKTLKLVSPRFLSLTPEENDTQTVSLLSPSLFSMHNEGKGLEKMISLPNLIKEFNGKDQQAWMTFVLEAAGINEQVDKMEKEDGEKERLGNVREKYNEEVKGVDGQPLYFTKENVTERFGEYEKKKIETWEKLTNSYSKEQLKELNKTGYSIMSKEQIKMVYGNESPYNHSETYSRLKSLSLSRNHMEKHIEADVKRTAELESFQLKRQRDITLSPVVLSPIVLAAPLLSQSVILSPLVLSPIVLTPSVLGPIILSPWVFIPVILSPRVLGPLIVNPLLLSPVVLSPLVLHPFILTPGVFIPFILTPFVLSPLILSPQVFSPLVLSPLVLNPLILTPMIRPITADFIASGVIRPGTVAIRTITTHRKQTHSFCSHTFSKIPPTEIRENIRGNYLLHNLTGYSSSSTLMNAGTSQREAKIVLGDYGSPLDVEEILSSRAVARTEIHQPNSTSPQRLRDVIEKDVEIDVLAKQRYINSDELWRPSSAKAEPHITDLIAFYEQDYSVVQSKYEEFGSEAAYTKNLEKRAEVAGNLPQHTFESDVTESHATLSQPNGRRQSATGVEKIELKRFSELSVESSSSSKDERNMFHSSACDPVISSILDVAPLNIEKSFDQKQFNVSKNCLVSLYPPLDEEEVVEKYSKPGIATISSLPRLSVKMLQLSFSPNFEPVFGTMAVFDLKSKERISENFHFDCNSDEVAQYISSHYPFNLVCASDTKNSKQALFALNNSMEDLYLVIRLEKVLQGSDINEALEPYLKDEKNSEKHISLCKDFCSRLGTYRMQMGWMAIELRPVIKNALALHRRTALTSSIIKVSADEQFHSTSNIISGSSMDDDTLSVISAVYRFRYATNFARVRSYGDAAVPEEFSKDSEPTSLLGILKSIQPLIINISSFYKQDSDHLTDDEIIKIISNWRKYGISKGQKLKSFPAELKIELSTVTLAEVSGQILSPELLPVEILKVPMSPCFVKDVLMFSKHPDFAVNYEYRNLLYIYPKCVNMSNRAGNARNISIKVELMDSKNGAIPAIYGKSKGPKYLTRCYTSVTYHCKNPQFCDEIKIQLPIDLNDGHYLLFTFYHISCKSGKETESIETPIGYTWLPVYKTGALQAGNYSLPISQDTLPEGIFYLSPQLNIPNIKWIDGHKLIFDVKIVAVSTVHTQDDHLTKFFHTYQNLKSAKHSVSEDEMANSIQNIVKARPEPISSYLYVILHKLVSLMASQPFSERITKCCFEVLCQLVKIYIFPQKACQSQDERLSARNSARDSENLMKLIQNYEKANSTKLLANNDELIHMNKKLLYEEIAQQFVNTSGTISETAASYSWFFFGIIQKTMCEYLSTCNRFFLPRRLRFRDAYMQNLSEMCRILTDEMLEKVVKDFRLAKSFNCSLAFFLRDALLVMDRSYVIERIRQYNCALALKINSAGSDSVQTSLIILKLQFMRIICSHEHFVLLNLPFDKILSSMSLYVNTAQPFQTLLDLSDEYQKRHFLLGIVLSDLFSLLKASSLSNTDVSCQSLCIGIVRTLLETHENDPRLSDTGLRHRVAAMYLPLISIVLDAKGLFCLPNGYAATNKEICELGNEEERADTLTEEEELSLICSQVLNIKDTKQLLICFGWVVRNMEETCLVTYLHGLTPERLQTFVDILRLYSSCFELKCFADNVSSSDASLNGVNEPTQNITKDKSSNSSTILRYGTLTRKQSTISTHTMTNSLMESSTYLASDSKVQKSTAGGSTVKWRSMENLVKSYPPNKGIDEIECVFERHLNTQVCLNVLDSFNTLTKMAKERNSDWSNFILPDLVRLLMHMLSGNHSVEALETVLKAQRAVVQSFPELIFEQRSELCAEMCLQLLRHLASRLPQIRSNAAGSLYLLMKNSFLHFHSFSKVKMQATMSLSCLATNAAHCGLLLNEKYLRRSLKTILLYLESDIESAGNKQPLIRTTFATQVKDLVFNLHMILCDTVKIQSFSNDFEMLIDLMYRIAKGYQNNPDLRLTWLISIANRHADRENFMEAAQCILHCAALVAEYLSLETSEFSDILPQSLDEFQELSDNILEESAVSDDTINPEEEDICESDYFTPQGFVRLIEMAAIFFEKAQAYELMPTIYKFIFPMLEMQRNYAKLSRIHHRIGENLKRVDSNPSIVQDLGDPFYSPASGYDKRCFGTYFRVGFYGYKFGDLNGEEFIYKEPQITKLSEISHRLEAFYSNRFGAHYVEIIKDSNNVDPVRLNSEKAYIQVTYVEPYLEIWERKRRSTHFQRNLKLTRFTYATPFTKEGKAHGTLREQYKRKTILTTQHSFPYIKTRLRVVEREQTILSPIEVAIDDLQRKTRELATALVSNPPDTKILQMVLQGCIGTTVNVGPIQIAKVFLSGAILDENGKPRDRLQKKLRLCFKDFSKKCSDALYINKQVIEPERIDYQQELEKNYADFTRQLSEILEPNGNLSTSALARALAVGPVTAV</sequence>
<dbReference type="InterPro" id="IPR027357">
    <property type="entry name" value="DOCKER_dom"/>
</dbReference>
<protein>
    <submittedName>
        <fullName evidence="8">Dock homology region 2 domain-containing protein</fullName>
    </submittedName>
</protein>
<feature type="compositionally biased region" description="Polar residues" evidence="4">
    <location>
        <begin position="691"/>
        <end position="706"/>
    </location>
</feature>
<organism evidence="8 9">
    <name type="scientific">Ditylenchus destructor</name>
    <dbReference type="NCBI Taxonomy" id="166010"/>
    <lineage>
        <taxon>Eukaryota</taxon>
        <taxon>Metazoa</taxon>
        <taxon>Ecdysozoa</taxon>
        <taxon>Nematoda</taxon>
        <taxon>Chromadorea</taxon>
        <taxon>Rhabditida</taxon>
        <taxon>Tylenchina</taxon>
        <taxon>Tylenchomorpha</taxon>
        <taxon>Sphaerularioidea</taxon>
        <taxon>Anguinidae</taxon>
        <taxon>Anguininae</taxon>
        <taxon>Ditylenchus</taxon>
    </lineage>
</organism>
<dbReference type="CDD" id="cd08696">
    <property type="entry name" value="C2_Dock-C"/>
    <property type="match status" value="1"/>
</dbReference>
<dbReference type="InterPro" id="IPR026791">
    <property type="entry name" value="DOCK"/>
</dbReference>
<dbReference type="InterPro" id="IPR027007">
    <property type="entry name" value="C2_DOCK-type_domain"/>
</dbReference>
<dbReference type="FunFam" id="1.20.58.740:FF:000002">
    <property type="entry name" value="Dedicator of cytokinesis protein 7"/>
    <property type="match status" value="1"/>
</dbReference>
<dbReference type="InterPro" id="IPR021816">
    <property type="entry name" value="DOCK_C/D_N"/>
</dbReference>
<dbReference type="Gene3D" id="2.60.40.150">
    <property type="entry name" value="C2 domain"/>
    <property type="match status" value="1"/>
</dbReference>
<dbReference type="Gene3D" id="1.20.58.740">
    <property type="match status" value="1"/>
</dbReference>
<dbReference type="PANTHER" id="PTHR23317">
    <property type="entry name" value="DEDICATOR OF CYTOKINESIS DOCK"/>
    <property type="match status" value="1"/>
</dbReference>
<evidence type="ECO:0000256" key="2">
    <source>
        <dbReference type="ARBA" id="ARBA00022658"/>
    </source>
</evidence>
<keyword evidence="5" id="KW-1133">Transmembrane helix</keyword>
<dbReference type="InterPro" id="IPR046773">
    <property type="entry name" value="DOCKER_Lobe_C"/>
</dbReference>
<reference evidence="8" key="1">
    <citation type="submission" date="2022-01" db="EMBL/GenBank/DDBJ databases">
        <title>Genome Sequence Resource for Two Populations of Ditylenchus destructor, the Migratory Endoparasitic Phytonematode.</title>
        <authorList>
            <person name="Zhang H."/>
            <person name="Lin R."/>
            <person name="Xie B."/>
        </authorList>
    </citation>
    <scope>NUCLEOTIDE SEQUENCE</scope>
    <source>
        <strain evidence="8">BazhouSP</strain>
    </source>
</reference>
<feature type="domain" description="C2 DOCK-type" evidence="6">
    <location>
        <begin position="1131"/>
        <end position="1296"/>
    </location>
</feature>
<dbReference type="Proteomes" id="UP001201812">
    <property type="component" value="Unassembled WGS sequence"/>
</dbReference>
<dbReference type="GO" id="GO:0005085">
    <property type="term" value="F:guanyl-nucleotide exchange factor activity"/>
    <property type="evidence" value="ECO:0007669"/>
    <property type="project" value="UniProtKB-KW"/>
</dbReference>
<evidence type="ECO:0000256" key="3">
    <source>
        <dbReference type="PROSITE-ProRule" id="PRU00983"/>
    </source>
</evidence>
<dbReference type="Pfam" id="PF04870">
    <property type="entry name" value="Moulting_cycle"/>
    <property type="match status" value="1"/>
</dbReference>
<keyword evidence="5" id="KW-0812">Transmembrane</keyword>
<evidence type="ECO:0000259" key="7">
    <source>
        <dbReference type="PROSITE" id="PS51651"/>
    </source>
</evidence>
<name>A0AAD4NEI6_9BILA</name>
<dbReference type="PROSITE" id="PS51650">
    <property type="entry name" value="C2_DOCK"/>
    <property type="match status" value="1"/>
</dbReference>
<comment type="similarity">
    <text evidence="3">Belongs to the DOCK family.</text>
</comment>
<keyword evidence="9" id="KW-1185">Reference proteome</keyword>
<dbReference type="Gene3D" id="1.25.40.410">
    <property type="match status" value="1"/>
</dbReference>
<evidence type="ECO:0000259" key="6">
    <source>
        <dbReference type="PROSITE" id="PS51650"/>
    </source>
</evidence>
<feature type="domain" description="DOCKER" evidence="7">
    <location>
        <begin position="2116"/>
        <end position="2572"/>
    </location>
</feature>
<dbReference type="Pfam" id="PF20422">
    <property type="entry name" value="DHR-2_Lobe_B"/>
    <property type="match status" value="1"/>
</dbReference>
<dbReference type="Pfam" id="PF11878">
    <property type="entry name" value="DOCK_C-D_N"/>
    <property type="match status" value="1"/>
</dbReference>
<keyword evidence="5" id="KW-0472">Membrane</keyword>
<comment type="caution">
    <text evidence="8">The sequence shown here is derived from an EMBL/GenBank/DDBJ whole genome shotgun (WGS) entry which is preliminary data.</text>
</comment>
<proteinExistence type="inferred from homology"/>
<dbReference type="EMBL" id="JAKKPZ010000001">
    <property type="protein sequence ID" value="KAI1728006.1"/>
    <property type="molecule type" value="Genomic_DNA"/>
</dbReference>
<dbReference type="InterPro" id="IPR006954">
    <property type="entry name" value="Mlt-10-like"/>
</dbReference>
<evidence type="ECO:0000256" key="4">
    <source>
        <dbReference type="SAM" id="MobiDB-lite"/>
    </source>
</evidence>
<dbReference type="InterPro" id="IPR016024">
    <property type="entry name" value="ARM-type_fold"/>
</dbReference>
<dbReference type="Pfam" id="PF20421">
    <property type="entry name" value="DHR-2_Lobe_C"/>
    <property type="match status" value="1"/>
</dbReference>